<feature type="region of interest" description="Disordered" evidence="3">
    <location>
        <begin position="1"/>
        <end position="21"/>
    </location>
</feature>
<evidence type="ECO:0000259" key="4">
    <source>
        <dbReference type="SMART" id="SM00662"/>
    </source>
</evidence>
<dbReference type="InterPro" id="IPR011263">
    <property type="entry name" value="DNA-dir_RNA_pol_RpoA/D/Rpb3"/>
</dbReference>
<dbReference type="EMBL" id="LAZR01005592">
    <property type="protein sequence ID" value="KKM98668.1"/>
    <property type="molecule type" value="Genomic_DNA"/>
</dbReference>
<dbReference type="GO" id="GO:0000428">
    <property type="term" value="C:DNA-directed RNA polymerase complex"/>
    <property type="evidence" value="ECO:0007669"/>
    <property type="project" value="UniProtKB-KW"/>
</dbReference>
<dbReference type="SUPFAM" id="SSF56553">
    <property type="entry name" value="Insert subdomain of RNA polymerase alpha subunit"/>
    <property type="match status" value="1"/>
</dbReference>
<reference evidence="5" key="1">
    <citation type="journal article" date="2015" name="Nature">
        <title>Complex archaea that bridge the gap between prokaryotes and eukaryotes.</title>
        <authorList>
            <person name="Spang A."/>
            <person name="Saw J.H."/>
            <person name="Jorgensen S.L."/>
            <person name="Zaremba-Niedzwiedzka K."/>
            <person name="Martijn J."/>
            <person name="Lind A.E."/>
            <person name="van Eijk R."/>
            <person name="Schleper C."/>
            <person name="Guy L."/>
            <person name="Ettema T.J."/>
        </authorList>
    </citation>
    <scope>NUCLEOTIDE SEQUENCE</scope>
</reference>
<comment type="caution">
    <text evidence="5">The sequence shown here is derived from an EMBL/GenBank/DDBJ whole genome shotgun (WGS) entry which is preliminary data.</text>
</comment>
<evidence type="ECO:0000256" key="1">
    <source>
        <dbReference type="ARBA" id="ARBA00022478"/>
    </source>
</evidence>
<dbReference type="AlphaFoldDB" id="A0A0F9LZ03"/>
<dbReference type="Gene3D" id="3.30.1360.10">
    <property type="entry name" value="RNA polymerase, RBP11-like subunit"/>
    <property type="match status" value="1"/>
</dbReference>
<dbReference type="InterPro" id="IPR011262">
    <property type="entry name" value="DNA-dir_RNA_pol_insert"/>
</dbReference>
<dbReference type="InterPro" id="IPR036643">
    <property type="entry name" value="RNApol_insert_sf"/>
</dbReference>
<keyword evidence="1" id="KW-0240">DNA-directed RNA polymerase</keyword>
<evidence type="ECO:0000256" key="3">
    <source>
        <dbReference type="SAM" id="MobiDB-lite"/>
    </source>
</evidence>
<dbReference type="Pfam" id="PF01000">
    <property type="entry name" value="RNA_pol_A_bac"/>
    <property type="match status" value="1"/>
</dbReference>
<dbReference type="InterPro" id="IPR036603">
    <property type="entry name" value="RBP11-like"/>
</dbReference>
<feature type="domain" description="DNA-directed RNA polymerase RpoA/D/Rpb3-type" evidence="4">
    <location>
        <begin position="34"/>
        <end position="134"/>
    </location>
</feature>
<keyword evidence="2" id="KW-0804">Transcription</keyword>
<dbReference type="SMART" id="SM00662">
    <property type="entry name" value="RPOLD"/>
    <property type="match status" value="1"/>
</dbReference>
<gene>
    <name evidence="5" type="ORF">LCGC14_1155700</name>
</gene>
<proteinExistence type="predicted"/>
<evidence type="ECO:0000313" key="5">
    <source>
        <dbReference type="EMBL" id="KKM98668.1"/>
    </source>
</evidence>
<feature type="non-terminal residue" evidence="5">
    <location>
        <position position="134"/>
    </location>
</feature>
<protein>
    <recommendedName>
        <fullName evidence="4">DNA-directed RNA polymerase RpoA/D/Rpb3-type domain-containing protein</fullName>
    </recommendedName>
</protein>
<accession>A0A0F9LZ03</accession>
<name>A0A0F9LZ03_9ZZZZ</name>
<dbReference type="Gene3D" id="2.170.120.12">
    <property type="entry name" value="DNA-directed RNA polymerase, insert domain"/>
    <property type="match status" value="1"/>
</dbReference>
<organism evidence="5">
    <name type="scientific">marine sediment metagenome</name>
    <dbReference type="NCBI Taxonomy" id="412755"/>
    <lineage>
        <taxon>unclassified sequences</taxon>
        <taxon>metagenomes</taxon>
        <taxon>ecological metagenomes</taxon>
    </lineage>
</organism>
<dbReference type="GO" id="GO:0046983">
    <property type="term" value="F:protein dimerization activity"/>
    <property type="evidence" value="ECO:0007669"/>
    <property type="project" value="InterPro"/>
</dbReference>
<sequence length="134" mass="14441">MLEPHLSQGLPAAPVVEQPSNEPQIEVAERTDDFARIVAAPLPSGFGITLGNALRRVLLSALPGAAVTSVRIEGVVHEFSTIPNVKEDSVEFLLNVKELRLRALSDRPGTLILDVSGREGEITAADLQVPEHYE</sequence>
<dbReference type="SUPFAM" id="SSF55257">
    <property type="entry name" value="RBP11-like subunits of RNA polymerase"/>
    <property type="match status" value="1"/>
</dbReference>
<dbReference type="GO" id="GO:0003899">
    <property type="term" value="F:DNA-directed RNA polymerase activity"/>
    <property type="evidence" value="ECO:0007669"/>
    <property type="project" value="InterPro"/>
</dbReference>
<evidence type="ECO:0000256" key="2">
    <source>
        <dbReference type="ARBA" id="ARBA00023163"/>
    </source>
</evidence>
<dbReference type="GO" id="GO:0006351">
    <property type="term" value="P:DNA-templated transcription"/>
    <property type="evidence" value="ECO:0007669"/>
    <property type="project" value="InterPro"/>
</dbReference>